<protein>
    <submittedName>
        <fullName evidence="13">Disulfide bond formation protein B</fullName>
    </submittedName>
</protein>
<evidence type="ECO:0000256" key="3">
    <source>
        <dbReference type="ARBA" id="ARBA00022448"/>
    </source>
</evidence>
<comment type="subcellular location">
    <subcellularLocation>
        <location evidence="1">Membrane</location>
        <topology evidence="1">Multi-pass membrane protein</topology>
    </subcellularLocation>
</comment>
<dbReference type="Pfam" id="PF02600">
    <property type="entry name" value="DsbB"/>
    <property type="match status" value="1"/>
</dbReference>
<keyword evidence="5" id="KW-0249">Electron transport</keyword>
<dbReference type="InterPro" id="IPR023380">
    <property type="entry name" value="DsbB-like_sf"/>
</dbReference>
<dbReference type="EMBL" id="CP115149">
    <property type="protein sequence ID" value="WBL37277.1"/>
    <property type="molecule type" value="Genomic_DNA"/>
</dbReference>
<name>A0ABY7MAG0_9CHLR</name>
<keyword evidence="10" id="KW-0143">Chaperone</keyword>
<feature type="transmembrane region" description="Helical" evidence="12">
    <location>
        <begin position="6"/>
        <end position="27"/>
    </location>
</feature>
<evidence type="ECO:0000256" key="1">
    <source>
        <dbReference type="ARBA" id="ARBA00004141"/>
    </source>
</evidence>
<keyword evidence="8 12" id="KW-0472">Membrane</keyword>
<dbReference type="Proteomes" id="UP001212803">
    <property type="component" value="Chromosome"/>
</dbReference>
<feature type="transmembrane region" description="Helical" evidence="12">
    <location>
        <begin position="146"/>
        <end position="165"/>
    </location>
</feature>
<dbReference type="InterPro" id="IPR012187">
    <property type="entry name" value="Disulphide_bond_form_BdbC"/>
</dbReference>
<evidence type="ECO:0000256" key="6">
    <source>
        <dbReference type="ARBA" id="ARBA00022989"/>
    </source>
</evidence>
<evidence type="ECO:0000256" key="11">
    <source>
        <dbReference type="ARBA" id="ARBA00023284"/>
    </source>
</evidence>
<dbReference type="SUPFAM" id="SSF158442">
    <property type="entry name" value="DsbB-like"/>
    <property type="match status" value="1"/>
</dbReference>
<evidence type="ECO:0000256" key="5">
    <source>
        <dbReference type="ARBA" id="ARBA00022982"/>
    </source>
</evidence>
<keyword evidence="7" id="KW-0560">Oxidoreductase</keyword>
<evidence type="ECO:0000313" key="14">
    <source>
        <dbReference type="Proteomes" id="UP001212803"/>
    </source>
</evidence>
<feature type="transmembrane region" description="Helical" evidence="12">
    <location>
        <begin position="76"/>
        <end position="94"/>
    </location>
</feature>
<keyword evidence="14" id="KW-1185">Reference proteome</keyword>
<evidence type="ECO:0000256" key="7">
    <source>
        <dbReference type="ARBA" id="ARBA00023002"/>
    </source>
</evidence>
<dbReference type="PANTHER" id="PTHR43469:SF1">
    <property type="entry name" value="SPBETA PROPHAGE-DERIVED DISULFIDE BOND FORMATION PROTEIN B"/>
    <property type="match status" value="1"/>
</dbReference>
<keyword evidence="11" id="KW-0676">Redox-active center</keyword>
<accession>A0ABY7MAG0</accession>
<organism evidence="13 14">
    <name type="scientific">Tepidiforma flava</name>
    <dbReference type="NCBI Taxonomy" id="3004094"/>
    <lineage>
        <taxon>Bacteria</taxon>
        <taxon>Bacillati</taxon>
        <taxon>Chloroflexota</taxon>
        <taxon>Tepidiformia</taxon>
        <taxon>Tepidiformales</taxon>
        <taxon>Tepidiformaceae</taxon>
        <taxon>Tepidiforma</taxon>
    </lineage>
</organism>
<evidence type="ECO:0000256" key="12">
    <source>
        <dbReference type="SAM" id="Phobius"/>
    </source>
</evidence>
<evidence type="ECO:0000313" key="13">
    <source>
        <dbReference type="EMBL" id="WBL37277.1"/>
    </source>
</evidence>
<feature type="transmembrane region" description="Helical" evidence="12">
    <location>
        <begin position="48"/>
        <end position="64"/>
    </location>
</feature>
<reference evidence="13 14" key="1">
    <citation type="journal article" date="2023" name="ISME J.">
        <title>Thermophilic Dehalococcoidia with unusual traits shed light on an unexpected past.</title>
        <authorList>
            <person name="Palmer M."/>
            <person name="Covington J.K."/>
            <person name="Zhou E.M."/>
            <person name="Thomas S.C."/>
            <person name="Habib N."/>
            <person name="Seymour C.O."/>
            <person name="Lai D."/>
            <person name="Johnston J."/>
            <person name="Hashimi A."/>
            <person name="Jiao J.Y."/>
            <person name="Muok A.R."/>
            <person name="Liu L."/>
            <person name="Xian W.D."/>
            <person name="Zhi X.Y."/>
            <person name="Li M.M."/>
            <person name="Silva L.P."/>
            <person name="Bowen B.P."/>
            <person name="Louie K."/>
            <person name="Briegel A."/>
            <person name="Pett-Ridge J."/>
            <person name="Weber P.K."/>
            <person name="Tocheva E.I."/>
            <person name="Woyke T."/>
            <person name="Northen T.R."/>
            <person name="Mayali X."/>
            <person name="Li W.J."/>
            <person name="Hedlund B.P."/>
        </authorList>
    </citation>
    <scope>NUCLEOTIDE SEQUENCE [LARGE SCALE GENOMIC DNA]</scope>
    <source>
        <strain evidence="13 14">YIM 72310</strain>
    </source>
</reference>
<proteinExistence type="inferred from homology"/>
<evidence type="ECO:0000256" key="9">
    <source>
        <dbReference type="ARBA" id="ARBA00023157"/>
    </source>
</evidence>
<dbReference type="Gene3D" id="1.20.1550.10">
    <property type="entry name" value="DsbB-like"/>
    <property type="match status" value="1"/>
</dbReference>
<evidence type="ECO:0000256" key="4">
    <source>
        <dbReference type="ARBA" id="ARBA00022692"/>
    </source>
</evidence>
<sequence length="180" mass="19574">MESEQYVSPVLAAGSIGIVFAALFAILAAEHPAASRLRSFLTGHGQKAMFAVAATAMAGSLYYSEYVGFTPCDLCWYQRIAMYPLAILLGVTVVSRGRLAPKYLVTLAGIGLLISIYHYQLELFPNQAQICTGSAVSCTVRFVEEFGFVSIPFMAGASFLTILLLQAAEWRVRYLEARGL</sequence>
<keyword evidence="3" id="KW-0813">Transport</keyword>
<keyword evidence="9" id="KW-1015">Disulfide bond</keyword>
<keyword evidence="6 12" id="KW-1133">Transmembrane helix</keyword>
<dbReference type="InterPro" id="IPR003752">
    <property type="entry name" value="DiS_bond_form_DsbB/BdbC"/>
</dbReference>
<keyword evidence="4 12" id="KW-0812">Transmembrane</keyword>
<feature type="transmembrane region" description="Helical" evidence="12">
    <location>
        <begin position="101"/>
        <end position="119"/>
    </location>
</feature>
<comment type="similarity">
    <text evidence="2">Belongs to the DsbB family. BdbC subfamily.</text>
</comment>
<evidence type="ECO:0000256" key="8">
    <source>
        <dbReference type="ARBA" id="ARBA00023136"/>
    </source>
</evidence>
<evidence type="ECO:0000256" key="10">
    <source>
        <dbReference type="ARBA" id="ARBA00023186"/>
    </source>
</evidence>
<gene>
    <name evidence="13" type="ORF">O0235_06820</name>
</gene>
<dbReference type="PANTHER" id="PTHR43469">
    <property type="entry name" value="DISULFIDE FORMATION PROTEIN-RELATED"/>
    <property type="match status" value="1"/>
</dbReference>
<dbReference type="RefSeq" id="WP_270057790.1">
    <property type="nucleotide sequence ID" value="NZ_CP115149.1"/>
</dbReference>
<evidence type="ECO:0000256" key="2">
    <source>
        <dbReference type="ARBA" id="ARBA00007602"/>
    </source>
</evidence>